<dbReference type="RefSeq" id="WP_093729864.1">
    <property type="nucleotide sequence ID" value="NZ_FMYW01000004.1"/>
</dbReference>
<keyword evidence="8" id="KW-0472">Membrane</keyword>
<evidence type="ECO:0000256" key="7">
    <source>
        <dbReference type="ARBA" id="ARBA00022967"/>
    </source>
</evidence>
<dbReference type="GO" id="GO:0043190">
    <property type="term" value="C:ATP-binding cassette (ABC) transporter complex"/>
    <property type="evidence" value="ECO:0007669"/>
    <property type="project" value="TreeGrafter"/>
</dbReference>
<dbReference type="GO" id="GO:0016887">
    <property type="term" value="F:ATP hydrolysis activity"/>
    <property type="evidence" value="ECO:0007669"/>
    <property type="project" value="InterPro"/>
</dbReference>
<dbReference type="InterPro" id="IPR003439">
    <property type="entry name" value="ABC_transporter-like_ATP-bd"/>
</dbReference>
<keyword evidence="6 10" id="KW-0067">ATP-binding</keyword>
<dbReference type="OrthoDB" id="501320at2"/>
<gene>
    <name evidence="10" type="ORF">SAMN04487864_104182</name>
</gene>
<dbReference type="Proteomes" id="UP000198943">
    <property type="component" value="Unassembled WGS sequence"/>
</dbReference>
<dbReference type="InterPro" id="IPR027417">
    <property type="entry name" value="P-loop_NTPase"/>
</dbReference>
<comment type="similarity">
    <text evidence="2">Belongs to the ABC transporter superfamily.</text>
</comment>
<name>A0A1G6KC32_9FIRM</name>
<evidence type="ECO:0000313" key="11">
    <source>
        <dbReference type="Proteomes" id="UP000198943"/>
    </source>
</evidence>
<accession>A0A1G6KC32</accession>
<evidence type="ECO:0000313" key="10">
    <source>
        <dbReference type="EMBL" id="SDC28632.1"/>
    </source>
</evidence>
<keyword evidence="7" id="KW-1278">Translocase</keyword>
<dbReference type="InterPro" id="IPR017871">
    <property type="entry name" value="ABC_transporter-like_CS"/>
</dbReference>
<sequence length="268" mass="29603">MIEAKEINFAYRRGIPVLFDINCKIEDGEFVALLGHNGSGKTTLSRLFMALDHPRSGQILVDGEDIVNYEPADLADKVGYVFQNPDLQILADTVYEEVAYGPRVKKLPEENIKTNVKAALQVMGLKGLEAKYPRILSFGQKRRLGVAAALALNPRMLILDEITNGQDAVEQTAMMEYLKALNEEKGTTIILITHDMNVVRKYARRAIVLTDGHLVFSGTPQELFEGNQPVERWGLRRPVVSELSSRLGVSAATCEDFCEAVGRGGVAL</sequence>
<evidence type="ECO:0000256" key="4">
    <source>
        <dbReference type="ARBA" id="ARBA00022475"/>
    </source>
</evidence>
<evidence type="ECO:0000256" key="3">
    <source>
        <dbReference type="ARBA" id="ARBA00022448"/>
    </source>
</evidence>
<dbReference type="PANTHER" id="PTHR43553">
    <property type="entry name" value="HEAVY METAL TRANSPORTER"/>
    <property type="match status" value="1"/>
</dbReference>
<dbReference type="EMBL" id="FMYW01000004">
    <property type="protein sequence ID" value="SDC28632.1"/>
    <property type="molecule type" value="Genomic_DNA"/>
</dbReference>
<dbReference type="SUPFAM" id="SSF52540">
    <property type="entry name" value="P-loop containing nucleoside triphosphate hydrolases"/>
    <property type="match status" value="1"/>
</dbReference>
<dbReference type="Gene3D" id="3.40.50.300">
    <property type="entry name" value="P-loop containing nucleotide triphosphate hydrolases"/>
    <property type="match status" value="1"/>
</dbReference>
<keyword evidence="4" id="KW-1003">Cell membrane</keyword>
<dbReference type="FunFam" id="3.40.50.300:FF:000224">
    <property type="entry name" value="Energy-coupling factor transporter ATP-binding protein EcfA"/>
    <property type="match status" value="1"/>
</dbReference>
<organism evidence="10 11">
    <name type="scientific">Succiniclasticum ruminis</name>
    <dbReference type="NCBI Taxonomy" id="40841"/>
    <lineage>
        <taxon>Bacteria</taxon>
        <taxon>Bacillati</taxon>
        <taxon>Bacillota</taxon>
        <taxon>Negativicutes</taxon>
        <taxon>Acidaminococcales</taxon>
        <taxon>Acidaminococcaceae</taxon>
        <taxon>Succiniclasticum</taxon>
    </lineage>
</organism>
<evidence type="ECO:0000256" key="2">
    <source>
        <dbReference type="ARBA" id="ARBA00005417"/>
    </source>
</evidence>
<dbReference type="GO" id="GO:0042626">
    <property type="term" value="F:ATPase-coupled transmembrane transporter activity"/>
    <property type="evidence" value="ECO:0007669"/>
    <property type="project" value="TreeGrafter"/>
</dbReference>
<dbReference type="Pfam" id="PF00005">
    <property type="entry name" value="ABC_tran"/>
    <property type="match status" value="1"/>
</dbReference>
<dbReference type="InterPro" id="IPR015856">
    <property type="entry name" value="ABC_transpr_CbiO/EcfA_su"/>
</dbReference>
<dbReference type="InterPro" id="IPR050095">
    <property type="entry name" value="ECF_ABC_transporter_ATP-bd"/>
</dbReference>
<keyword evidence="11" id="KW-1185">Reference proteome</keyword>
<evidence type="ECO:0000256" key="6">
    <source>
        <dbReference type="ARBA" id="ARBA00022840"/>
    </source>
</evidence>
<feature type="domain" description="ABC transporter" evidence="9">
    <location>
        <begin position="2"/>
        <end position="236"/>
    </location>
</feature>
<protein>
    <submittedName>
        <fullName evidence="10">Cobalt/nickel transport system ATP-binding protein</fullName>
    </submittedName>
</protein>
<dbReference type="AlphaFoldDB" id="A0A1G6KC32"/>
<dbReference type="InterPro" id="IPR003593">
    <property type="entry name" value="AAA+_ATPase"/>
</dbReference>
<reference evidence="11" key="1">
    <citation type="submission" date="2016-10" db="EMBL/GenBank/DDBJ databases">
        <authorList>
            <person name="Varghese N."/>
            <person name="Submissions S."/>
        </authorList>
    </citation>
    <scope>NUCLEOTIDE SEQUENCE [LARGE SCALE GENOMIC DNA]</scope>
    <source>
        <strain evidence="11">DSM 11005</strain>
    </source>
</reference>
<dbReference type="GO" id="GO:0005524">
    <property type="term" value="F:ATP binding"/>
    <property type="evidence" value="ECO:0007669"/>
    <property type="project" value="UniProtKB-KW"/>
</dbReference>
<keyword evidence="5" id="KW-0547">Nucleotide-binding</keyword>
<comment type="subcellular location">
    <subcellularLocation>
        <location evidence="1">Cell membrane</location>
        <topology evidence="1">Peripheral membrane protein</topology>
    </subcellularLocation>
</comment>
<proteinExistence type="inferred from homology"/>
<evidence type="ECO:0000256" key="5">
    <source>
        <dbReference type="ARBA" id="ARBA00022741"/>
    </source>
</evidence>
<dbReference type="SMART" id="SM00382">
    <property type="entry name" value="AAA"/>
    <property type="match status" value="1"/>
</dbReference>
<dbReference type="PROSITE" id="PS50893">
    <property type="entry name" value="ABC_TRANSPORTER_2"/>
    <property type="match status" value="1"/>
</dbReference>
<dbReference type="PROSITE" id="PS00211">
    <property type="entry name" value="ABC_TRANSPORTER_1"/>
    <property type="match status" value="1"/>
</dbReference>
<evidence type="ECO:0000256" key="1">
    <source>
        <dbReference type="ARBA" id="ARBA00004202"/>
    </source>
</evidence>
<evidence type="ECO:0000256" key="8">
    <source>
        <dbReference type="ARBA" id="ARBA00023136"/>
    </source>
</evidence>
<evidence type="ECO:0000259" key="9">
    <source>
        <dbReference type="PROSITE" id="PS50893"/>
    </source>
</evidence>
<dbReference type="CDD" id="cd03225">
    <property type="entry name" value="ABC_cobalt_CbiO_domain1"/>
    <property type="match status" value="1"/>
</dbReference>
<dbReference type="PANTHER" id="PTHR43553:SF24">
    <property type="entry name" value="ENERGY-COUPLING FACTOR TRANSPORTER ATP-BINDING PROTEIN ECFA1"/>
    <property type="match status" value="1"/>
</dbReference>
<keyword evidence="3" id="KW-0813">Transport</keyword>